<evidence type="ECO:0000313" key="10">
    <source>
        <dbReference type="Proteomes" id="UP000749311"/>
    </source>
</evidence>
<dbReference type="InterPro" id="IPR001078">
    <property type="entry name" value="2-oxoacid_DH_actylTfrase"/>
</dbReference>
<dbReference type="SUPFAM" id="SSF47005">
    <property type="entry name" value="Peripheral subunit-binding domain of 2-oxo acid dehydrogenase complex"/>
    <property type="match status" value="1"/>
</dbReference>
<dbReference type="Pfam" id="PF00364">
    <property type="entry name" value="Biotin_lipoyl"/>
    <property type="match status" value="1"/>
</dbReference>
<evidence type="ECO:0000256" key="3">
    <source>
        <dbReference type="ARBA" id="ARBA00022679"/>
    </source>
</evidence>
<dbReference type="PROSITE" id="PS50968">
    <property type="entry name" value="BIOTINYL_LIPOYL"/>
    <property type="match status" value="1"/>
</dbReference>
<dbReference type="Pfam" id="PF00198">
    <property type="entry name" value="2-oxoacid_dh"/>
    <property type="match status" value="1"/>
</dbReference>
<dbReference type="Gene3D" id="2.40.50.100">
    <property type="match status" value="1"/>
</dbReference>
<evidence type="ECO:0000313" key="9">
    <source>
        <dbReference type="EMBL" id="NIH58578.1"/>
    </source>
</evidence>
<dbReference type="PANTHER" id="PTHR43178:SF5">
    <property type="entry name" value="LIPOAMIDE ACYLTRANSFERASE COMPONENT OF BRANCHED-CHAIN ALPHA-KETO ACID DEHYDROGENASE COMPLEX, MITOCHONDRIAL"/>
    <property type="match status" value="1"/>
</dbReference>
<reference evidence="9 10" key="1">
    <citation type="submission" date="2020-02" db="EMBL/GenBank/DDBJ databases">
        <title>Sequencing the genomes of 1000 actinobacteria strains.</title>
        <authorList>
            <person name="Klenk H.-P."/>
        </authorList>
    </citation>
    <scope>NUCLEOTIDE SEQUENCE [LARGE SCALE GENOMIC DNA]</scope>
    <source>
        <strain evidence="9 10">DSM 19609</strain>
    </source>
</reference>
<dbReference type="InterPro" id="IPR004167">
    <property type="entry name" value="PSBD"/>
</dbReference>
<keyword evidence="5 6" id="KW-0012">Acyltransferase</keyword>
<dbReference type="Proteomes" id="UP000749311">
    <property type="component" value="Unassembled WGS sequence"/>
</dbReference>
<keyword evidence="10" id="KW-1185">Reference proteome</keyword>
<dbReference type="GO" id="GO:0004742">
    <property type="term" value="F:dihydrolipoyllysine-residue acetyltransferase activity"/>
    <property type="evidence" value="ECO:0007669"/>
    <property type="project" value="UniProtKB-EC"/>
</dbReference>
<keyword evidence="9" id="KW-0670">Pyruvate</keyword>
<dbReference type="Pfam" id="PF02817">
    <property type="entry name" value="E3_binding"/>
    <property type="match status" value="1"/>
</dbReference>
<accession>A0ABX0SJL3</accession>
<name>A0ABX0SJL3_9ACTN</name>
<evidence type="ECO:0000256" key="5">
    <source>
        <dbReference type="ARBA" id="ARBA00023315"/>
    </source>
</evidence>
<comment type="cofactor">
    <cofactor evidence="1 6">
        <name>(R)-lipoate</name>
        <dbReference type="ChEBI" id="CHEBI:83088"/>
    </cofactor>
</comment>
<dbReference type="SUPFAM" id="SSF52777">
    <property type="entry name" value="CoA-dependent acyltransferases"/>
    <property type="match status" value="1"/>
</dbReference>
<dbReference type="CDD" id="cd06849">
    <property type="entry name" value="lipoyl_domain"/>
    <property type="match status" value="1"/>
</dbReference>
<evidence type="ECO:0000256" key="4">
    <source>
        <dbReference type="ARBA" id="ARBA00022823"/>
    </source>
</evidence>
<feature type="domain" description="Lipoyl-binding" evidence="7">
    <location>
        <begin position="1"/>
        <end position="76"/>
    </location>
</feature>
<dbReference type="InterPro" id="IPR050743">
    <property type="entry name" value="2-oxoacid_DH_E2_comp"/>
</dbReference>
<comment type="similarity">
    <text evidence="2 6">Belongs to the 2-oxoacid dehydrogenase family.</text>
</comment>
<protein>
    <recommendedName>
        <fullName evidence="6">Dihydrolipoamide acetyltransferase component of pyruvate dehydrogenase complex</fullName>
        <ecNumber evidence="6">2.3.1.-</ecNumber>
    </recommendedName>
</protein>
<dbReference type="InterPro" id="IPR011053">
    <property type="entry name" value="Single_hybrid_motif"/>
</dbReference>
<dbReference type="InterPro" id="IPR000089">
    <property type="entry name" value="Biotin_lipoyl"/>
</dbReference>
<keyword evidence="3 6" id="KW-0808">Transferase</keyword>
<dbReference type="Gene3D" id="3.30.559.10">
    <property type="entry name" value="Chloramphenicol acetyltransferase-like domain"/>
    <property type="match status" value="1"/>
</dbReference>
<dbReference type="RefSeq" id="WP_167171290.1">
    <property type="nucleotide sequence ID" value="NZ_BAAAOO010000006.1"/>
</dbReference>
<evidence type="ECO:0000256" key="6">
    <source>
        <dbReference type="RuleBase" id="RU003423"/>
    </source>
</evidence>
<evidence type="ECO:0000256" key="2">
    <source>
        <dbReference type="ARBA" id="ARBA00007317"/>
    </source>
</evidence>
<proteinExistence type="inferred from homology"/>
<dbReference type="Gene3D" id="4.10.320.10">
    <property type="entry name" value="E3-binding domain"/>
    <property type="match status" value="1"/>
</dbReference>
<comment type="caution">
    <text evidence="9">The sequence shown here is derived from an EMBL/GenBank/DDBJ whole genome shotgun (WGS) entry which is preliminary data.</text>
</comment>
<dbReference type="InterPro" id="IPR036625">
    <property type="entry name" value="E3-bd_dom_sf"/>
</dbReference>
<feature type="domain" description="Peripheral subunit-binding (PSBD)" evidence="8">
    <location>
        <begin position="144"/>
        <end position="181"/>
    </location>
</feature>
<dbReference type="EMBL" id="JAAMOZ010000004">
    <property type="protein sequence ID" value="NIH58578.1"/>
    <property type="molecule type" value="Genomic_DNA"/>
</dbReference>
<dbReference type="InterPro" id="IPR023213">
    <property type="entry name" value="CAT-like_dom_sf"/>
</dbReference>
<evidence type="ECO:0000256" key="1">
    <source>
        <dbReference type="ARBA" id="ARBA00001938"/>
    </source>
</evidence>
<organism evidence="9 10">
    <name type="scientific">Brooklawnia cerclae</name>
    <dbReference type="NCBI Taxonomy" id="349934"/>
    <lineage>
        <taxon>Bacteria</taxon>
        <taxon>Bacillati</taxon>
        <taxon>Actinomycetota</taxon>
        <taxon>Actinomycetes</taxon>
        <taxon>Propionibacteriales</taxon>
        <taxon>Propionibacteriaceae</taxon>
        <taxon>Brooklawnia</taxon>
    </lineage>
</organism>
<evidence type="ECO:0000259" key="7">
    <source>
        <dbReference type="PROSITE" id="PS50968"/>
    </source>
</evidence>
<sequence>MFRFNLPDPGEGLVEAEIVNWLVAEGDEVRINDILVEIETAKSLVELPSPVSGTIGRLLAPVGQTVAVGSPIIEIDDGSPGEPLPAPVVPQAAEPEEAPPANLVGSGPIPEPATRCRNPSPVAAPVTAPAPVQRPTTTPVGKVLAKPLVRRLARDLGVALQSIRPTGPGGSVSRADVEAAAGMNRVDDGARVPIRGVRKATAEAVAGSVGKHVHVTEFNTLDVSATMALVATLKQRREFRDLHVSPLLLHAKAVCLAMARQPDLNASWDARAGEIVHHDHVNLGIAAATPRGLLVPVIREAETLSLVELCRAINEIVAVAKAGKLQPADYSGGTFSITNVGVFGIDSGTPIINGDESGILAMGAIKRRPWVVGTGDDERIEPRWVTTLALSFDHQLIDGEGGSRFLADISEILASPELALLY</sequence>
<gene>
    <name evidence="9" type="ORF">FB473_003275</name>
</gene>
<dbReference type="EC" id="2.3.1.-" evidence="6"/>
<keyword evidence="4 6" id="KW-0450">Lipoyl</keyword>
<dbReference type="PANTHER" id="PTHR43178">
    <property type="entry name" value="DIHYDROLIPOAMIDE ACETYLTRANSFERASE COMPONENT OF PYRUVATE DEHYDROGENASE COMPLEX"/>
    <property type="match status" value="1"/>
</dbReference>
<dbReference type="PROSITE" id="PS51826">
    <property type="entry name" value="PSBD"/>
    <property type="match status" value="1"/>
</dbReference>
<evidence type="ECO:0000259" key="8">
    <source>
        <dbReference type="PROSITE" id="PS51826"/>
    </source>
</evidence>
<dbReference type="SUPFAM" id="SSF51230">
    <property type="entry name" value="Single hybrid motif"/>
    <property type="match status" value="1"/>
</dbReference>